<dbReference type="GO" id="GO:0008270">
    <property type="term" value="F:zinc ion binding"/>
    <property type="evidence" value="ECO:0007669"/>
    <property type="project" value="InterPro"/>
</dbReference>
<organism evidence="18 19">
    <name type="scientific">Colletotrichum chrysophilum</name>
    <dbReference type="NCBI Taxonomy" id="1836956"/>
    <lineage>
        <taxon>Eukaryota</taxon>
        <taxon>Fungi</taxon>
        <taxon>Dikarya</taxon>
        <taxon>Ascomycota</taxon>
        <taxon>Pezizomycotina</taxon>
        <taxon>Sordariomycetes</taxon>
        <taxon>Hypocreomycetidae</taxon>
        <taxon>Glomerellales</taxon>
        <taxon>Glomerellaceae</taxon>
        <taxon>Colletotrichum</taxon>
        <taxon>Colletotrichum gloeosporioides species complex</taxon>
    </lineage>
</organism>
<comment type="cofactor">
    <cofactor evidence="1 16">
        <name>Zn(2+)</name>
        <dbReference type="ChEBI" id="CHEBI:29105"/>
    </cofactor>
</comment>
<comment type="catalytic activity">
    <reaction evidence="15">
        <text>L-arabinitol + NAD(+) = L-xylulose + NADH + H(+)</text>
        <dbReference type="Rhea" id="RHEA:16381"/>
        <dbReference type="ChEBI" id="CHEBI:15378"/>
        <dbReference type="ChEBI" id="CHEBI:17399"/>
        <dbReference type="ChEBI" id="CHEBI:18403"/>
        <dbReference type="ChEBI" id="CHEBI:57540"/>
        <dbReference type="ChEBI" id="CHEBI:57945"/>
        <dbReference type="EC" id="1.1.1.12"/>
    </reaction>
</comment>
<evidence type="ECO:0000256" key="12">
    <source>
        <dbReference type="ARBA" id="ARBA00037881"/>
    </source>
</evidence>
<evidence type="ECO:0000256" key="16">
    <source>
        <dbReference type="RuleBase" id="RU361277"/>
    </source>
</evidence>
<dbReference type="GO" id="GO:0019568">
    <property type="term" value="P:arabinose catabolic process"/>
    <property type="evidence" value="ECO:0007669"/>
    <property type="project" value="UniProtKB-KW"/>
</dbReference>
<dbReference type="SUPFAM" id="SSF51735">
    <property type="entry name" value="NAD(P)-binding Rossmann-fold domains"/>
    <property type="match status" value="1"/>
</dbReference>
<evidence type="ECO:0000256" key="9">
    <source>
        <dbReference type="ARBA" id="ARBA00025713"/>
    </source>
</evidence>
<dbReference type="GO" id="GO:0003939">
    <property type="term" value="F:L-iditol 2-dehydrogenase (NAD+) activity"/>
    <property type="evidence" value="ECO:0007669"/>
    <property type="project" value="TreeGrafter"/>
</dbReference>
<sequence length="396" mass="42197">MQVRVVSVESSVAILTSLRILHLFSKTSKRSSSKTGPSLNSKTAMMFSSMSHKPVSAVATSTSKPSSCDPLSKCKSNKLFSWQRGRIGEYVVKGPMVLGHESSGVVVEVGEHVTHLKPGDRVAMEPGVPCRRCSYCRNGSYFICPNMIFAATPPIDGTLAKYYINASDFCYKVPDSVSMEEAAMVEPLSVACAICETADLRPHQTVLVLGCGPIGVLCQAVAKLWGAGKVVGVDVVEKRLEVARSYGTDATYTPPRAGEGVDPMAHAETIAARMNEELGLGDGADVVLECSGAEACIQLGVFAAKKGGTFVQAGMGKDVVAFPITAVCTKALCVKGSIRYKAGSYPAAIELLSGGKIDVKRLVTHRYKFEQAEEAFELVKAGRPDVFKVMIEGVLE</sequence>
<evidence type="ECO:0000256" key="7">
    <source>
        <dbReference type="ARBA" id="ARBA00023027"/>
    </source>
</evidence>
<dbReference type="CDD" id="cd05285">
    <property type="entry name" value="sorbitol_DH"/>
    <property type="match status" value="1"/>
</dbReference>
<dbReference type="Pfam" id="PF00107">
    <property type="entry name" value="ADH_zinc_N"/>
    <property type="match status" value="1"/>
</dbReference>
<dbReference type="GO" id="GO:0006062">
    <property type="term" value="P:sorbitol catabolic process"/>
    <property type="evidence" value="ECO:0007669"/>
    <property type="project" value="TreeGrafter"/>
</dbReference>
<evidence type="ECO:0000256" key="14">
    <source>
        <dbReference type="ARBA" id="ARBA00039783"/>
    </source>
</evidence>
<evidence type="ECO:0000313" key="18">
    <source>
        <dbReference type="EMBL" id="KAK1856817.1"/>
    </source>
</evidence>
<keyword evidence="3 16" id="KW-0479">Metal-binding</keyword>
<keyword evidence="5" id="KW-0119">Carbohydrate metabolism</keyword>
<dbReference type="PROSITE" id="PS00059">
    <property type="entry name" value="ADH_ZINC"/>
    <property type="match status" value="1"/>
</dbReference>
<comment type="pathway">
    <text evidence="12">Carbohydrate degradation; L-arabinose degradation via L-arabinitol; D-xylulose 5-phosphate from L-arabinose (fungal route): step 2/5.</text>
</comment>
<keyword evidence="5" id="KW-0054">Arabinose catabolism</keyword>
<protein>
    <recommendedName>
        <fullName evidence="14">L-arabinitol 4-dehydrogenase</fullName>
        <ecNumber evidence="13">1.1.1.12</ecNumber>
        <ecNumber evidence="10">1.1.1.9</ecNumber>
    </recommendedName>
    <alternativeName>
        <fullName evidence="11">Xylitol dehydrogenase A</fullName>
    </alternativeName>
</protein>
<dbReference type="PANTHER" id="PTHR43161">
    <property type="entry name" value="SORBITOL DEHYDROGENASE"/>
    <property type="match status" value="1"/>
</dbReference>
<evidence type="ECO:0000256" key="6">
    <source>
        <dbReference type="ARBA" id="ARBA00023002"/>
    </source>
</evidence>
<dbReference type="InterPro" id="IPR002328">
    <property type="entry name" value="ADH_Zn_CS"/>
</dbReference>
<feature type="domain" description="Enoyl reductase (ER)" evidence="17">
    <location>
        <begin position="16"/>
        <end position="387"/>
    </location>
</feature>
<dbReference type="Gene3D" id="3.90.180.10">
    <property type="entry name" value="Medium-chain alcohol dehydrogenases, catalytic domain"/>
    <property type="match status" value="1"/>
</dbReference>
<comment type="function">
    <text evidence="8">Xylitol dehydrogenase which catalyzes the conversion of xylitol to D-xylulose. Xylose is a major component of hemicelluloses such as xylan. Most fungi utilize D-xylose via three enzymatic reactions, xylose reductase (XR), xylitol dehydrogenase (XDH), and xylulokinase, to form xylulose 5-phosphate, which enters pentose phosphate pathway.</text>
</comment>
<dbReference type="FunFam" id="3.40.50.720:FF:000068">
    <property type="entry name" value="Sorbitol dehydrogenase"/>
    <property type="match status" value="1"/>
</dbReference>
<gene>
    <name evidence="18" type="ORF">CCHR01_00580</name>
</gene>
<evidence type="ECO:0000256" key="1">
    <source>
        <dbReference type="ARBA" id="ARBA00001947"/>
    </source>
</evidence>
<comment type="caution">
    <text evidence="18">The sequence shown here is derived from an EMBL/GenBank/DDBJ whole genome shotgun (WGS) entry which is preliminary data.</text>
</comment>
<dbReference type="Gene3D" id="3.40.50.720">
    <property type="entry name" value="NAD(P)-binding Rossmann-like Domain"/>
    <property type="match status" value="1"/>
</dbReference>
<evidence type="ECO:0000256" key="10">
    <source>
        <dbReference type="ARBA" id="ARBA00026119"/>
    </source>
</evidence>
<evidence type="ECO:0000256" key="13">
    <source>
        <dbReference type="ARBA" id="ARBA00038954"/>
    </source>
</evidence>
<dbReference type="InterPro" id="IPR045306">
    <property type="entry name" value="SDH-like"/>
</dbReference>
<dbReference type="SUPFAM" id="SSF50129">
    <property type="entry name" value="GroES-like"/>
    <property type="match status" value="1"/>
</dbReference>
<keyword evidence="4 16" id="KW-0862">Zinc</keyword>
<accession>A0AAD9ER66</accession>
<dbReference type="GO" id="GO:0046526">
    <property type="term" value="F:D-xylulose reductase activity"/>
    <property type="evidence" value="ECO:0007669"/>
    <property type="project" value="UniProtKB-EC"/>
</dbReference>
<dbReference type="AlphaFoldDB" id="A0AAD9ER66"/>
<keyword evidence="7" id="KW-0520">NAD</keyword>
<evidence type="ECO:0000256" key="5">
    <source>
        <dbReference type="ARBA" id="ARBA00022935"/>
    </source>
</evidence>
<evidence type="ECO:0000256" key="4">
    <source>
        <dbReference type="ARBA" id="ARBA00022833"/>
    </source>
</evidence>
<evidence type="ECO:0000256" key="2">
    <source>
        <dbReference type="ARBA" id="ARBA00008072"/>
    </source>
</evidence>
<dbReference type="Proteomes" id="UP001243330">
    <property type="component" value="Unassembled WGS sequence"/>
</dbReference>
<dbReference type="EC" id="1.1.1.9" evidence="10"/>
<dbReference type="InterPro" id="IPR036291">
    <property type="entry name" value="NAD(P)-bd_dom_sf"/>
</dbReference>
<keyword evidence="19" id="KW-1185">Reference proteome</keyword>
<proteinExistence type="inferred from homology"/>
<evidence type="ECO:0000256" key="11">
    <source>
        <dbReference type="ARBA" id="ARBA00030139"/>
    </source>
</evidence>
<dbReference type="InterPro" id="IPR011032">
    <property type="entry name" value="GroES-like_sf"/>
</dbReference>
<dbReference type="InterPro" id="IPR013154">
    <property type="entry name" value="ADH-like_N"/>
</dbReference>
<dbReference type="Pfam" id="PF08240">
    <property type="entry name" value="ADH_N"/>
    <property type="match status" value="1"/>
</dbReference>
<dbReference type="EMBL" id="JAQOWY010000005">
    <property type="protein sequence ID" value="KAK1856817.1"/>
    <property type="molecule type" value="Genomic_DNA"/>
</dbReference>
<dbReference type="EC" id="1.1.1.12" evidence="13"/>
<dbReference type="GO" id="GO:0050019">
    <property type="term" value="F:L-arabinitol 4-dehydrogenase activity"/>
    <property type="evidence" value="ECO:0007669"/>
    <property type="project" value="UniProtKB-EC"/>
</dbReference>
<comment type="pathway">
    <text evidence="9">Carbohydrate degradation; L-arabinose degradation via L-arabinitol; D-xylulose 5-phosphate from L-arabinose (fungal route): step 4/5.</text>
</comment>
<evidence type="ECO:0000256" key="8">
    <source>
        <dbReference type="ARBA" id="ARBA00024843"/>
    </source>
</evidence>
<keyword evidence="6" id="KW-0560">Oxidoreductase</keyword>
<name>A0AAD9ER66_9PEZI</name>
<evidence type="ECO:0000256" key="3">
    <source>
        <dbReference type="ARBA" id="ARBA00022723"/>
    </source>
</evidence>
<reference evidence="18" key="1">
    <citation type="submission" date="2023-01" db="EMBL/GenBank/DDBJ databases">
        <title>Colletotrichum chrysophilum M932 genome sequence.</title>
        <authorList>
            <person name="Baroncelli R."/>
        </authorList>
    </citation>
    <scope>NUCLEOTIDE SEQUENCE</scope>
    <source>
        <strain evidence="18">M932</strain>
    </source>
</reference>
<comment type="similarity">
    <text evidence="2 16">Belongs to the zinc-containing alcohol dehydrogenase family.</text>
</comment>
<dbReference type="InterPro" id="IPR013149">
    <property type="entry name" value="ADH-like_C"/>
</dbReference>
<evidence type="ECO:0000313" key="19">
    <source>
        <dbReference type="Proteomes" id="UP001243330"/>
    </source>
</evidence>
<evidence type="ECO:0000256" key="15">
    <source>
        <dbReference type="ARBA" id="ARBA00049317"/>
    </source>
</evidence>
<evidence type="ECO:0000259" key="17">
    <source>
        <dbReference type="SMART" id="SM00829"/>
    </source>
</evidence>
<dbReference type="InterPro" id="IPR020843">
    <property type="entry name" value="ER"/>
</dbReference>
<dbReference type="PANTHER" id="PTHR43161:SF9">
    <property type="entry name" value="SORBITOL DEHYDROGENASE"/>
    <property type="match status" value="1"/>
</dbReference>
<dbReference type="SMART" id="SM00829">
    <property type="entry name" value="PKS_ER"/>
    <property type="match status" value="1"/>
</dbReference>